<feature type="domain" description="O-antigen ligase-related" evidence="6">
    <location>
        <begin position="181"/>
        <end position="334"/>
    </location>
</feature>
<dbReference type="GO" id="GO:0016020">
    <property type="term" value="C:membrane"/>
    <property type="evidence" value="ECO:0007669"/>
    <property type="project" value="UniProtKB-SubCell"/>
</dbReference>
<evidence type="ECO:0000259" key="6">
    <source>
        <dbReference type="Pfam" id="PF04932"/>
    </source>
</evidence>
<dbReference type="RefSeq" id="WP_238196804.1">
    <property type="nucleotide sequence ID" value="NZ_BPQZ01000013.1"/>
</dbReference>
<sequence length="423" mass="46060">MTAPSLTERAVATGLVLALAGLFSGLTANTPLGSLKPFDILIMLITVPCLASKSLADFKISTGLLLMIVFYLVCTVPSCLENDFLYGLRRAIQVMILVSFGVVLLNVNPAAFTRRHYVLALAVMACIVAVNVVWHVANGYLTDWKRLGDPKSLFIFLPACVGVGIVLKVLPRNALTAAIWALLCVLILMSGERKALPAFFLISLAVYLDLNSLRGFALAVVAGLVVVIAGDIVLDGYVFRRIESIFAGSDARNDPLYILQGGIPASLSDAQRKLGIQVATQLFHDNPIFGSGMESTVNYARSHFSNYPKFLTGVAHNEFWRVLAEHGIFGMTFMLIPMLRTLYLTAMDSITLYRLNGQTTYPRCMLIILVPIAAYMWSEGSGVEMFALIMLVALLPDLMPGIAARAQARTRPESRRTLVALPA</sequence>
<protein>
    <recommendedName>
        <fullName evidence="6">O-antigen ligase-related domain-containing protein</fullName>
    </recommendedName>
</protein>
<proteinExistence type="predicted"/>
<evidence type="ECO:0000256" key="4">
    <source>
        <dbReference type="ARBA" id="ARBA00023136"/>
    </source>
</evidence>
<feature type="transmembrane region" description="Helical" evidence="5">
    <location>
        <begin position="360"/>
        <end position="377"/>
    </location>
</feature>
<name>A0AA37THN7_9HYPH</name>
<comment type="caution">
    <text evidence="7">The sequence shown here is derived from an EMBL/GenBank/DDBJ whole genome shotgun (WGS) entry which is preliminary data.</text>
</comment>
<dbReference type="InterPro" id="IPR051533">
    <property type="entry name" value="WaaL-like"/>
</dbReference>
<feature type="transmembrane region" description="Helical" evidence="5">
    <location>
        <begin position="60"/>
        <end position="80"/>
    </location>
</feature>
<evidence type="ECO:0000256" key="5">
    <source>
        <dbReference type="SAM" id="Phobius"/>
    </source>
</evidence>
<comment type="subcellular location">
    <subcellularLocation>
        <location evidence="1">Membrane</location>
        <topology evidence="1">Multi-pass membrane protein</topology>
    </subcellularLocation>
</comment>
<feature type="transmembrane region" description="Helical" evidence="5">
    <location>
        <begin position="215"/>
        <end position="234"/>
    </location>
</feature>
<keyword evidence="4 5" id="KW-0472">Membrane</keyword>
<feature type="transmembrane region" description="Helical" evidence="5">
    <location>
        <begin position="177"/>
        <end position="208"/>
    </location>
</feature>
<keyword evidence="8" id="KW-1185">Reference proteome</keyword>
<feature type="transmembrane region" description="Helical" evidence="5">
    <location>
        <begin position="153"/>
        <end position="171"/>
    </location>
</feature>
<dbReference type="InterPro" id="IPR007016">
    <property type="entry name" value="O-antigen_ligase-rel_domated"/>
</dbReference>
<feature type="transmembrane region" description="Helical" evidence="5">
    <location>
        <begin position="383"/>
        <end position="406"/>
    </location>
</feature>
<reference evidence="8" key="1">
    <citation type="journal article" date="2019" name="Int. J. Syst. Evol. Microbiol.">
        <title>The Global Catalogue of Microorganisms (GCM) 10K type strain sequencing project: providing services to taxonomists for standard genome sequencing and annotation.</title>
        <authorList>
            <consortium name="The Broad Institute Genomics Platform"/>
            <consortium name="The Broad Institute Genome Sequencing Center for Infectious Disease"/>
            <person name="Wu L."/>
            <person name="Ma J."/>
        </authorList>
    </citation>
    <scope>NUCLEOTIDE SEQUENCE [LARGE SCALE GENOMIC DNA]</scope>
    <source>
        <strain evidence="8">NBRC 103632</strain>
    </source>
</reference>
<dbReference type="PANTHER" id="PTHR37422:SF13">
    <property type="entry name" value="LIPOPOLYSACCHARIDE BIOSYNTHESIS PROTEIN PA4999-RELATED"/>
    <property type="match status" value="1"/>
</dbReference>
<gene>
    <name evidence="7" type="ORF">GCM10007890_38630</name>
</gene>
<keyword evidence="3 5" id="KW-1133">Transmembrane helix</keyword>
<evidence type="ECO:0000256" key="3">
    <source>
        <dbReference type="ARBA" id="ARBA00022989"/>
    </source>
</evidence>
<evidence type="ECO:0000313" key="8">
    <source>
        <dbReference type="Proteomes" id="UP001157440"/>
    </source>
</evidence>
<evidence type="ECO:0000256" key="2">
    <source>
        <dbReference type="ARBA" id="ARBA00022692"/>
    </source>
</evidence>
<dbReference type="EMBL" id="BSPL01000019">
    <property type="protein sequence ID" value="GLS71850.1"/>
    <property type="molecule type" value="Genomic_DNA"/>
</dbReference>
<evidence type="ECO:0000256" key="1">
    <source>
        <dbReference type="ARBA" id="ARBA00004141"/>
    </source>
</evidence>
<organism evidence="7 8">
    <name type="scientific">Methylobacterium tardum</name>
    <dbReference type="NCBI Taxonomy" id="374432"/>
    <lineage>
        <taxon>Bacteria</taxon>
        <taxon>Pseudomonadati</taxon>
        <taxon>Pseudomonadota</taxon>
        <taxon>Alphaproteobacteria</taxon>
        <taxon>Hyphomicrobiales</taxon>
        <taxon>Methylobacteriaceae</taxon>
        <taxon>Methylobacterium</taxon>
    </lineage>
</organism>
<keyword evidence="2 5" id="KW-0812">Transmembrane</keyword>
<dbReference type="Proteomes" id="UP001157440">
    <property type="component" value="Unassembled WGS sequence"/>
</dbReference>
<accession>A0AA37THN7</accession>
<dbReference type="AlphaFoldDB" id="A0AA37THN7"/>
<feature type="transmembrane region" description="Helical" evidence="5">
    <location>
        <begin position="117"/>
        <end position="141"/>
    </location>
</feature>
<feature type="transmembrane region" description="Helical" evidence="5">
    <location>
        <begin position="92"/>
        <end position="111"/>
    </location>
</feature>
<dbReference type="PANTHER" id="PTHR37422">
    <property type="entry name" value="TEICHURONIC ACID BIOSYNTHESIS PROTEIN TUAE"/>
    <property type="match status" value="1"/>
</dbReference>
<evidence type="ECO:0000313" key="7">
    <source>
        <dbReference type="EMBL" id="GLS71850.1"/>
    </source>
</evidence>
<feature type="transmembrane region" description="Helical" evidence="5">
    <location>
        <begin position="319"/>
        <end position="339"/>
    </location>
</feature>
<dbReference type="Pfam" id="PF04932">
    <property type="entry name" value="Wzy_C"/>
    <property type="match status" value="1"/>
</dbReference>